<evidence type="ECO:0000313" key="1">
    <source>
        <dbReference type="EMBL" id="KAH3672641.1"/>
    </source>
</evidence>
<dbReference type="Proteomes" id="UP000788993">
    <property type="component" value="Unassembled WGS sequence"/>
</dbReference>
<protein>
    <submittedName>
        <fullName evidence="1">Uncharacterized protein</fullName>
    </submittedName>
</protein>
<proteinExistence type="predicted"/>
<reference evidence="1" key="1">
    <citation type="journal article" date="2021" name="Open Biol.">
        <title>Shared evolutionary footprints suggest mitochondrial oxidative damage underlies multiple complex I losses in fungi.</title>
        <authorList>
            <person name="Schikora-Tamarit M.A."/>
            <person name="Marcet-Houben M."/>
            <person name="Nosek J."/>
            <person name="Gabaldon T."/>
        </authorList>
    </citation>
    <scope>NUCLEOTIDE SEQUENCE</scope>
    <source>
        <strain evidence="1">NCAIM Y.01608</strain>
    </source>
</reference>
<dbReference type="EMBL" id="JAEUBD010000753">
    <property type="protein sequence ID" value="KAH3672641.1"/>
    <property type="molecule type" value="Genomic_DNA"/>
</dbReference>
<keyword evidence="2" id="KW-1185">Reference proteome</keyword>
<dbReference type="AlphaFoldDB" id="A0A9P8PIG5"/>
<gene>
    <name evidence="1" type="ORF">OGATHE_002286</name>
</gene>
<organism evidence="1 2">
    <name type="scientific">Ogataea polymorpha</name>
    <dbReference type="NCBI Taxonomy" id="460523"/>
    <lineage>
        <taxon>Eukaryota</taxon>
        <taxon>Fungi</taxon>
        <taxon>Dikarya</taxon>
        <taxon>Ascomycota</taxon>
        <taxon>Saccharomycotina</taxon>
        <taxon>Pichiomycetes</taxon>
        <taxon>Pichiales</taxon>
        <taxon>Pichiaceae</taxon>
        <taxon>Ogataea</taxon>
    </lineage>
</organism>
<name>A0A9P8PIG5_9ASCO</name>
<sequence length="71" mass="8027">MQMIVENTETNIRDFQIFRQAQTKSGFPGKMTAPEGSFISIDFLVENLKSSFKRMDPKEPIAPDGMSDETP</sequence>
<accession>A0A9P8PIG5</accession>
<comment type="caution">
    <text evidence="1">The sequence shown here is derived from an EMBL/GenBank/DDBJ whole genome shotgun (WGS) entry which is preliminary data.</text>
</comment>
<reference evidence="1" key="2">
    <citation type="submission" date="2021-01" db="EMBL/GenBank/DDBJ databases">
        <authorList>
            <person name="Schikora-Tamarit M.A."/>
        </authorList>
    </citation>
    <scope>NUCLEOTIDE SEQUENCE</scope>
    <source>
        <strain evidence="1">NCAIM Y.01608</strain>
    </source>
</reference>
<evidence type="ECO:0000313" key="2">
    <source>
        <dbReference type="Proteomes" id="UP000788993"/>
    </source>
</evidence>